<organism evidence="10 11">
    <name type="scientific">Umbelopsis vinacea</name>
    <dbReference type="NCBI Taxonomy" id="44442"/>
    <lineage>
        <taxon>Eukaryota</taxon>
        <taxon>Fungi</taxon>
        <taxon>Fungi incertae sedis</taxon>
        <taxon>Mucoromycota</taxon>
        <taxon>Mucoromycotina</taxon>
        <taxon>Umbelopsidomycetes</taxon>
        <taxon>Umbelopsidales</taxon>
        <taxon>Umbelopsidaceae</taxon>
        <taxon>Umbelopsis</taxon>
    </lineage>
</organism>
<dbReference type="AlphaFoldDB" id="A0A8H7UBC9"/>
<dbReference type="PANTHER" id="PTHR12416">
    <property type="entry name" value="RRNA-PROCESSING PROTEIN UTP23 HOMOLOG"/>
    <property type="match status" value="1"/>
</dbReference>
<evidence type="ECO:0000313" key="10">
    <source>
        <dbReference type="EMBL" id="KAG2175327.1"/>
    </source>
</evidence>
<evidence type="ECO:0000256" key="1">
    <source>
        <dbReference type="ARBA" id="ARBA00004604"/>
    </source>
</evidence>
<evidence type="ECO:0000256" key="3">
    <source>
        <dbReference type="ARBA" id="ARBA00022552"/>
    </source>
</evidence>
<feature type="domain" description="UTP23 sensor motif region" evidence="9">
    <location>
        <begin position="205"/>
        <end position="224"/>
    </location>
</feature>
<sequence length="249" mass="27968">MRAKRQKVYKRAMHSYQTAFGFRTPYQILLDGDFVQEGLNNKIYMKDILPSTLMGPTKQLITSCAIAELRSKGDDFSGAVIASKRFERRRCRHVEPVSSAQCIKEIIDKDNPHNYCIASQDADLRKFLRSVPGVPLIHINRSVVVLEPPSKATKIKMAQLEKAKTLPNEKELSFMQKKKKQLKDQEKKAATQDGNGEAKEAASKKRKRKGPKQPNPLSMKKKKKQPPPAPKPKASENASSSVPGENTDN</sequence>
<evidence type="ECO:0000256" key="5">
    <source>
        <dbReference type="ARBA" id="ARBA00037300"/>
    </source>
</evidence>
<dbReference type="CDD" id="cd08553">
    <property type="entry name" value="PIN_Fcf1-like"/>
    <property type="match status" value="1"/>
</dbReference>
<accession>A0A8H7UBC9</accession>
<keyword evidence="2" id="KW-0690">Ribosome biogenesis</keyword>
<comment type="function">
    <text evidence="5">Involved in rRNA-processing and ribosome biogenesis.</text>
</comment>
<proteinExistence type="inferred from homology"/>
<dbReference type="Pfam" id="PF04900">
    <property type="entry name" value="Fcf1"/>
    <property type="match status" value="1"/>
</dbReference>
<dbReference type="Gene3D" id="3.40.50.1010">
    <property type="entry name" value="5'-nuclease"/>
    <property type="match status" value="1"/>
</dbReference>
<dbReference type="InterPro" id="IPR057776">
    <property type="entry name" value="UTP23_sensor"/>
</dbReference>
<evidence type="ECO:0000313" key="11">
    <source>
        <dbReference type="Proteomes" id="UP000612746"/>
    </source>
</evidence>
<feature type="compositionally biased region" description="Basic and acidic residues" evidence="8">
    <location>
        <begin position="182"/>
        <end position="203"/>
    </location>
</feature>
<dbReference type="Proteomes" id="UP000612746">
    <property type="component" value="Unassembled WGS sequence"/>
</dbReference>
<dbReference type="InterPro" id="IPR006984">
    <property type="entry name" value="Fcf1/UTP23"/>
</dbReference>
<reference evidence="10" key="1">
    <citation type="submission" date="2020-12" db="EMBL/GenBank/DDBJ databases">
        <title>Metabolic potential, ecology and presence of endohyphal bacteria is reflected in genomic diversity of Mucoromycotina.</title>
        <authorList>
            <person name="Muszewska A."/>
            <person name="Okrasinska A."/>
            <person name="Steczkiewicz K."/>
            <person name="Drgas O."/>
            <person name="Orlowska M."/>
            <person name="Perlinska-Lenart U."/>
            <person name="Aleksandrzak-Piekarczyk T."/>
            <person name="Szatraj K."/>
            <person name="Zielenkiewicz U."/>
            <person name="Pilsyk S."/>
            <person name="Malc E."/>
            <person name="Mieczkowski P."/>
            <person name="Kruszewska J.S."/>
            <person name="Biernat P."/>
            <person name="Pawlowska J."/>
        </authorList>
    </citation>
    <scope>NUCLEOTIDE SEQUENCE</scope>
    <source>
        <strain evidence="10">WA0000051536</strain>
    </source>
</reference>
<dbReference type="OrthoDB" id="25675at2759"/>
<dbReference type="Pfam" id="PF24779">
    <property type="entry name" value="UTP23_sensor"/>
    <property type="match status" value="1"/>
</dbReference>
<dbReference type="GO" id="GO:0032040">
    <property type="term" value="C:small-subunit processome"/>
    <property type="evidence" value="ECO:0007669"/>
    <property type="project" value="InterPro"/>
</dbReference>
<keyword evidence="3" id="KW-0698">rRNA processing</keyword>
<dbReference type="FunFam" id="3.40.50.1010:FF:000006">
    <property type="entry name" value="rRNA-processing protein UTP23 homolog"/>
    <property type="match status" value="1"/>
</dbReference>
<feature type="region of interest" description="Disordered" evidence="8">
    <location>
        <begin position="168"/>
        <end position="249"/>
    </location>
</feature>
<gene>
    <name evidence="10" type="ORF">INT44_007815</name>
</gene>
<keyword evidence="4" id="KW-0539">Nucleus</keyword>
<protein>
    <recommendedName>
        <fullName evidence="7">U three protein 23</fullName>
    </recommendedName>
</protein>
<name>A0A8H7UBC9_9FUNG</name>
<comment type="similarity">
    <text evidence="6">Belongs to the UTP23/FCF1 family. UTP23 subfamily.</text>
</comment>
<keyword evidence="11" id="KW-1185">Reference proteome</keyword>
<evidence type="ECO:0000256" key="8">
    <source>
        <dbReference type="SAM" id="MobiDB-lite"/>
    </source>
</evidence>
<evidence type="ECO:0000256" key="4">
    <source>
        <dbReference type="ARBA" id="ARBA00023242"/>
    </source>
</evidence>
<dbReference type="EMBL" id="JAEPRA010000015">
    <property type="protein sequence ID" value="KAG2175327.1"/>
    <property type="molecule type" value="Genomic_DNA"/>
</dbReference>
<comment type="caution">
    <text evidence="10">The sequence shown here is derived from an EMBL/GenBank/DDBJ whole genome shotgun (WGS) entry which is preliminary data.</text>
</comment>
<evidence type="ECO:0000256" key="2">
    <source>
        <dbReference type="ARBA" id="ARBA00022517"/>
    </source>
</evidence>
<evidence type="ECO:0000256" key="6">
    <source>
        <dbReference type="ARBA" id="ARBA00038503"/>
    </source>
</evidence>
<dbReference type="GO" id="GO:0006364">
    <property type="term" value="P:rRNA processing"/>
    <property type="evidence" value="ECO:0007669"/>
    <property type="project" value="UniProtKB-KW"/>
</dbReference>
<dbReference type="InterPro" id="IPR029060">
    <property type="entry name" value="PIN-like_dom_sf"/>
</dbReference>
<evidence type="ECO:0000256" key="7">
    <source>
        <dbReference type="ARBA" id="ARBA00076388"/>
    </source>
</evidence>
<dbReference type="SUPFAM" id="SSF88723">
    <property type="entry name" value="PIN domain-like"/>
    <property type="match status" value="1"/>
</dbReference>
<comment type="subcellular location">
    <subcellularLocation>
        <location evidence="1">Nucleus</location>
        <location evidence="1">Nucleolus</location>
    </subcellularLocation>
</comment>
<evidence type="ECO:0000259" key="9">
    <source>
        <dbReference type="Pfam" id="PF24779"/>
    </source>
</evidence>